<keyword evidence="2" id="KW-0479">Metal-binding</keyword>
<evidence type="ECO:0000259" key="19">
    <source>
        <dbReference type="PROSITE" id="PS51217"/>
    </source>
</evidence>
<dbReference type="EC" id="5.6.2.4" evidence="14"/>
<evidence type="ECO:0000256" key="7">
    <source>
        <dbReference type="ARBA" id="ARBA00022839"/>
    </source>
</evidence>
<evidence type="ECO:0000256" key="6">
    <source>
        <dbReference type="ARBA" id="ARBA00022806"/>
    </source>
</evidence>
<evidence type="ECO:0000256" key="12">
    <source>
        <dbReference type="ARBA" id="ARBA00023235"/>
    </source>
</evidence>
<dbReference type="InterPro" id="IPR004586">
    <property type="entry name" value="RecB"/>
</dbReference>
<dbReference type="Gene3D" id="1.10.3170.10">
    <property type="entry name" value="Recbcd, chain B, domain 2"/>
    <property type="match status" value="1"/>
</dbReference>
<keyword evidence="12" id="KW-0413">Isomerase</keyword>
<evidence type="ECO:0000256" key="8">
    <source>
        <dbReference type="ARBA" id="ARBA00022840"/>
    </source>
</evidence>
<dbReference type="InterPro" id="IPR038726">
    <property type="entry name" value="PDDEXK_AddAB-type"/>
</dbReference>
<feature type="domain" description="UvrD-like helicase ATP-binding" evidence="18">
    <location>
        <begin position="8"/>
        <end position="453"/>
    </location>
</feature>
<gene>
    <name evidence="20" type="primary">recB</name>
    <name evidence="20" type="ORF">RM540_05900</name>
</gene>
<dbReference type="PANTHER" id="PTHR11070:SF23">
    <property type="entry name" value="RECBCD ENZYME SUBUNIT RECB"/>
    <property type="match status" value="1"/>
</dbReference>
<keyword evidence="10" id="KW-0238">DNA-binding</keyword>
<evidence type="ECO:0000256" key="10">
    <source>
        <dbReference type="ARBA" id="ARBA00023125"/>
    </source>
</evidence>
<evidence type="ECO:0000313" key="21">
    <source>
        <dbReference type="Proteomes" id="UP001267426"/>
    </source>
</evidence>
<dbReference type="HAMAP" id="MF_01485">
    <property type="entry name" value="RecB"/>
    <property type="match status" value="1"/>
</dbReference>
<sequence length="1222" mass="130787">MPRPGGAADVPPFEYWATPVEPGRTLVEASAGTGKTFAIAGLVLRLVLEGEWLGAAPDLRRLLVVTFTNAATDELRTRVRAALRQALAVARGQVEPDDLTRPLAELLARDGAEGRLLAALDRVDEAGIFTIHGFCRRVLEQAAFESGTPFDLDFVEDADSAALRARAAADAWARLTHANPLLTALALHHGRTPDALVAHHAAVADFPHVRVLPEAPDLDAALDALAEARAALDAAWDADAVGALLGALDWNQDAPLDGPGGADVLRRVAAFAGGAEPDAIAAVALCTAEAVQKKATTRSKAQKAAVAAALAHPALAACEAVMEAARAVDLAFVRRFIVEVEDQIEAIKERRGQLTFGDLITRLHDALHDRATGPALAETIGRQFSVALIDEFQDTDPLQYAIFKTAFAGRPLYFVGDPKQAIYAFRGADVHAYLGAQREADRRFTLGTNWRSAAGLVDAVNAVFARPERAFLFDDIPFRPVQAARREPALQDGGATPPLVWWPMPTKEDGKPMGKGAVQAEIPAFVAAEVRRLLAEARLGDRALEPGDIAVLVPTRFQANDVQAALQGVGVPSVVSRSNDVRDSAAMADVELVLRAVLRAGDERARRAALSTELWGWTAREIAGLDDDPETDAAVAGRLREWQRMWRRGGVLGVLVAFQEAEGVLDRLLARPDGERWATDLRHTAELLHEIERAGARSPDDLLHWLRHRTEQALPSRGMKELRLERDAAAVTITTHHNAKGLEYEVVFLPYLWAVSERAYKRQDPVLARTPDGVVYDLGSPEADDHDRLRQADALAEGVRTAYVALTRARERCYVVWGPVTSWRTRVDNVSSLGYLLCGHDAERGGGLADHVEAARKRAAQDDVLAPLHALDPTGRLMAVVDPPSLDDAAPPAPPAAARGGAALALPDDARRRLDSPWKRASFTAWTAGRDADGRGGGLAASDEPAAPPEARADAEPTGLHAFAAGAGPGTCLHEVLQYAKWGDDEDAAEANRETVARRLERHGLALPRRHRARIDPAAEVLALVERVATAPLLGGVALRDVEAAALAPEWDFTLPLARVAPGALADVFRSHGAAPFGADYADALSRLSPAAVDGFLVGSADLVALADDRWWVVDWKSNRLGADASAYAPDALQATMLEHHYGLQLHLYTLGLHRYLRSRLGAAYAYETHVGGAAYAFLRGLGGAATPPDDADDAGRGGAAGLFRHRPSAALVEALDGLLAG</sequence>
<dbReference type="EMBL" id="JAVRHT010000010">
    <property type="protein sequence ID" value="MDT0631278.1"/>
    <property type="molecule type" value="Genomic_DNA"/>
</dbReference>
<protein>
    <recommendedName>
        <fullName evidence="14">DNA 3'-5' helicase</fullName>
        <ecNumber evidence="14">5.6.2.4</ecNumber>
    </recommendedName>
</protein>
<keyword evidence="5 16" id="KW-0378">Hydrolase</keyword>
<evidence type="ECO:0000256" key="14">
    <source>
        <dbReference type="ARBA" id="ARBA00034808"/>
    </source>
</evidence>
<dbReference type="SUPFAM" id="SSF52540">
    <property type="entry name" value="P-loop containing nucleoside triphosphate hydrolases"/>
    <property type="match status" value="1"/>
</dbReference>
<keyword evidence="1" id="KW-0540">Nuclease</keyword>
<dbReference type="SUPFAM" id="SSF52980">
    <property type="entry name" value="Restriction endonuclease-like"/>
    <property type="match status" value="1"/>
</dbReference>
<dbReference type="Pfam" id="PF13361">
    <property type="entry name" value="UvrD_C"/>
    <property type="match status" value="1"/>
</dbReference>
<comment type="catalytic activity">
    <reaction evidence="15">
        <text>ATP + H2O = ADP + phosphate + H(+)</text>
        <dbReference type="Rhea" id="RHEA:13065"/>
        <dbReference type="ChEBI" id="CHEBI:15377"/>
        <dbReference type="ChEBI" id="CHEBI:15378"/>
        <dbReference type="ChEBI" id="CHEBI:30616"/>
        <dbReference type="ChEBI" id="CHEBI:43474"/>
        <dbReference type="ChEBI" id="CHEBI:456216"/>
        <dbReference type="EC" id="5.6.2.4"/>
    </reaction>
</comment>
<comment type="caution">
    <text evidence="20">The sequence shown here is derived from an EMBL/GenBank/DDBJ whole genome shotgun (WGS) entry which is preliminary data.</text>
</comment>
<dbReference type="PROSITE" id="PS51217">
    <property type="entry name" value="UVRD_HELICASE_CTER"/>
    <property type="match status" value="1"/>
</dbReference>
<feature type="region of interest" description="Disordered" evidence="17">
    <location>
        <begin position="925"/>
        <end position="954"/>
    </location>
</feature>
<dbReference type="InterPro" id="IPR011604">
    <property type="entry name" value="PDDEXK-like_dom_sf"/>
</dbReference>
<dbReference type="PANTHER" id="PTHR11070">
    <property type="entry name" value="UVRD / RECB / PCRA DNA HELICASE FAMILY MEMBER"/>
    <property type="match status" value="1"/>
</dbReference>
<dbReference type="RefSeq" id="WP_311662621.1">
    <property type="nucleotide sequence ID" value="NZ_JAVRHT010000010.1"/>
</dbReference>
<dbReference type="Gene3D" id="3.40.50.300">
    <property type="entry name" value="P-loop containing nucleotide triphosphate hydrolases"/>
    <property type="match status" value="2"/>
</dbReference>
<organism evidence="20 21">
    <name type="scientific">Rubrivirga litoralis</name>
    <dbReference type="NCBI Taxonomy" id="3075598"/>
    <lineage>
        <taxon>Bacteria</taxon>
        <taxon>Pseudomonadati</taxon>
        <taxon>Rhodothermota</taxon>
        <taxon>Rhodothermia</taxon>
        <taxon>Rhodothermales</taxon>
        <taxon>Rubricoccaceae</taxon>
        <taxon>Rubrivirga</taxon>
    </lineage>
</organism>
<evidence type="ECO:0000259" key="18">
    <source>
        <dbReference type="PROSITE" id="PS51198"/>
    </source>
</evidence>
<evidence type="ECO:0000313" key="20">
    <source>
        <dbReference type="EMBL" id="MDT0631278.1"/>
    </source>
</evidence>
<dbReference type="NCBIfam" id="TIGR00609">
    <property type="entry name" value="recB"/>
    <property type="match status" value="1"/>
</dbReference>
<keyword evidence="7" id="KW-0269">Exonuclease</keyword>
<evidence type="ECO:0000256" key="16">
    <source>
        <dbReference type="PROSITE-ProRule" id="PRU00560"/>
    </source>
</evidence>
<dbReference type="InterPro" id="IPR011335">
    <property type="entry name" value="Restrct_endonuc-II-like"/>
</dbReference>
<keyword evidence="4" id="KW-0227">DNA damage</keyword>
<evidence type="ECO:0000256" key="17">
    <source>
        <dbReference type="SAM" id="MobiDB-lite"/>
    </source>
</evidence>
<accession>A0ABU3BPT3</accession>
<keyword evidence="6 16" id="KW-0347">Helicase</keyword>
<proteinExistence type="inferred from homology"/>
<dbReference type="PROSITE" id="PS51198">
    <property type="entry name" value="UVRD_HELICASE_ATP_BIND"/>
    <property type="match status" value="1"/>
</dbReference>
<dbReference type="InterPro" id="IPR014016">
    <property type="entry name" value="UvrD-like_ATP-bd"/>
</dbReference>
<name>A0ABU3BPT3_9BACT</name>
<evidence type="ECO:0000256" key="11">
    <source>
        <dbReference type="ARBA" id="ARBA00023204"/>
    </source>
</evidence>
<evidence type="ECO:0000256" key="4">
    <source>
        <dbReference type="ARBA" id="ARBA00022763"/>
    </source>
</evidence>
<dbReference type="InterPro" id="IPR014017">
    <property type="entry name" value="DNA_helicase_UvrD-like_C"/>
</dbReference>
<feature type="domain" description="UvrD-like helicase C-terminal" evidence="19">
    <location>
        <begin position="479"/>
        <end position="741"/>
    </location>
</feature>
<evidence type="ECO:0000256" key="13">
    <source>
        <dbReference type="ARBA" id="ARBA00034617"/>
    </source>
</evidence>
<feature type="binding site" evidence="16">
    <location>
        <begin position="29"/>
        <end position="36"/>
    </location>
    <ligand>
        <name>ATP</name>
        <dbReference type="ChEBI" id="CHEBI:30616"/>
    </ligand>
</feature>
<dbReference type="Pfam" id="PF00580">
    <property type="entry name" value="UvrD-helicase"/>
    <property type="match status" value="1"/>
</dbReference>
<comment type="catalytic activity">
    <reaction evidence="13">
        <text>Couples ATP hydrolysis with the unwinding of duplex DNA by translocating in the 3'-5' direction.</text>
        <dbReference type="EC" id="5.6.2.4"/>
    </reaction>
</comment>
<keyword evidence="3 16" id="KW-0547">Nucleotide-binding</keyword>
<dbReference type="Gene3D" id="3.90.320.10">
    <property type="match status" value="1"/>
</dbReference>
<keyword evidence="8 16" id="KW-0067">ATP-binding</keyword>
<keyword evidence="9" id="KW-0460">Magnesium</keyword>
<keyword evidence="11" id="KW-0234">DNA repair</keyword>
<dbReference type="Gene3D" id="1.10.486.10">
    <property type="entry name" value="PCRA, domain 4"/>
    <property type="match status" value="1"/>
</dbReference>
<evidence type="ECO:0000256" key="1">
    <source>
        <dbReference type="ARBA" id="ARBA00022722"/>
    </source>
</evidence>
<reference evidence="20 21" key="1">
    <citation type="submission" date="2023-09" db="EMBL/GenBank/DDBJ databases">
        <authorList>
            <person name="Rey-Velasco X."/>
        </authorList>
    </citation>
    <scope>NUCLEOTIDE SEQUENCE [LARGE SCALE GENOMIC DNA]</scope>
    <source>
        <strain evidence="20 21">F394</strain>
    </source>
</reference>
<dbReference type="GO" id="GO:0008854">
    <property type="term" value="F:exodeoxyribonuclease V activity"/>
    <property type="evidence" value="ECO:0007669"/>
    <property type="project" value="UniProtKB-EC"/>
</dbReference>
<dbReference type="Pfam" id="PF12705">
    <property type="entry name" value="PDDEXK_1"/>
    <property type="match status" value="1"/>
</dbReference>
<dbReference type="InterPro" id="IPR000212">
    <property type="entry name" value="DNA_helicase_UvrD/REP"/>
</dbReference>
<evidence type="ECO:0000256" key="3">
    <source>
        <dbReference type="ARBA" id="ARBA00022741"/>
    </source>
</evidence>
<evidence type="ECO:0000256" key="15">
    <source>
        <dbReference type="ARBA" id="ARBA00048988"/>
    </source>
</evidence>
<evidence type="ECO:0000256" key="5">
    <source>
        <dbReference type="ARBA" id="ARBA00022801"/>
    </source>
</evidence>
<evidence type="ECO:0000256" key="9">
    <source>
        <dbReference type="ARBA" id="ARBA00022842"/>
    </source>
</evidence>
<dbReference type="CDD" id="cd22352">
    <property type="entry name" value="RecB_C-like"/>
    <property type="match status" value="1"/>
</dbReference>
<dbReference type="InterPro" id="IPR027417">
    <property type="entry name" value="P-loop_NTPase"/>
</dbReference>
<keyword evidence="21" id="KW-1185">Reference proteome</keyword>
<dbReference type="Proteomes" id="UP001267426">
    <property type="component" value="Unassembled WGS sequence"/>
</dbReference>
<evidence type="ECO:0000256" key="2">
    <source>
        <dbReference type="ARBA" id="ARBA00022723"/>
    </source>
</evidence>